<dbReference type="HOGENOM" id="CLU_038085_1_0_1"/>
<dbReference type="NCBIfam" id="TIGR04336">
    <property type="entry name" value="AmmeMemoSam_B"/>
    <property type="match status" value="1"/>
</dbReference>
<sequence>MAVKIPIVKKRTTKFRRHQSDRYHGVKEAWRKPTGIDNRVRRRFKGQIAMPKIGYGSNKKTRHLLPNGLKKMVVNNIREVNLLLMHNKSFAAEIAHNVSSRNRTAILERAKVLGVKVTNPAALTSDVYALSDRLEESLFGLAPLCQAQRPHCEQHRLSIFVPSLSASMNPLTHQFEETGFRGAAHAGSCLSAPQLTADLSGWLSLVRPRREDEEFPVQGCKAIIAPHAGYSHCGETGAWAYKSIDPSTTRRVFVIGPSHFWRIDNCALSRCHTYDTPIGTLPVDTDVVVSLYETGLFRWMNLTRDEREHSIEMQLPYLRRVCEGRVMIRKDIKIVPIMVGDITKEQELEYGRILAPYLAEEGTVFIASSDFCHWGPDYYYTFYFPKPNCAPSEGYQTTRATPPEKGYKIWQSTTQLDHIGMGILADQDRSAFTAHRDFHRYLVETDNSICGRHAIGILYGALAHLEETTGRKKFCNWVKYDQSAQVTKITDNSVSYASAWIKI</sequence>
<name>K5XKE3_AGABU</name>
<dbReference type="InterPro" id="IPR002737">
    <property type="entry name" value="MEMO1_fam"/>
</dbReference>
<dbReference type="PANTHER" id="PTHR11060">
    <property type="entry name" value="PROTEIN MEMO1"/>
    <property type="match status" value="1"/>
</dbReference>
<dbReference type="GO" id="GO:1990904">
    <property type="term" value="C:ribonucleoprotein complex"/>
    <property type="evidence" value="ECO:0007669"/>
    <property type="project" value="UniProtKB-KW"/>
</dbReference>
<dbReference type="EMBL" id="JH971385">
    <property type="protein sequence ID" value="EKM83842.1"/>
    <property type="molecule type" value="Genomic_DNA"/>
</dbReference>
<dbReference type="FunCoup" id="K5XKE3">
    <property type="interactions" value="231"/>
</dbReference>
<dbReference type="Gene3D" id="3.40.830.10">
    <property type="entry name" value="LigB-like"/>
    <property type="match status" value="1"/>
</dbReference>
<dbReference type="SMART" id="SM01393">
    <property type="entry name" value="Ribosomal_L32e"/>
    <property type="match status" value="1"/>
</dbReference>
<dbReference type="PANTHER" id="PTHR11060:SF0">
    <property type="entry name" value="PROTEIN MEMO1"/>
    <property type="match status" value="1"/>
</dbReference>
<dbReference type="AlphaFoldDB" id="K5XKE3"/>
<comment type="similarity">
    <text evidence="2">Belongs to the eukaryotic ribosomal protein eL32 family.</text>
</comment>
<dbReference type="SUPFAM" id="SSF52042">
    <property type="entry name" value="Ribosomal protein L32e"/>
    <property type="match status" value="1"/>
</dbReference>
<evidence type="ECO:0000256" key="4">
    <source>
        <dbReference type="ARBA" id="ARBA00023274"/>
    </source>
</evidence>
<gene>
    <name evidence="5" type="ORF">AGABI1DRAFT_103914</name>
</gene>
<evidence type="ECO:0000256" key="1">
    <source>
        <dbReference type="ARBA" id="ARBA00006315"/>
    </source>
</evidence>
<comment type="similarity">
    <text evidence="1">Belongs to the MEMO1 family.</text>
</comment>
<keyword evidence="4" id="KW-0687">Ribonucleoprotein</keyword>
<dbReference type="STRING" id="597362.K5XKE3"/>
<keyword evidence="3" id="KW-0689">Ribosomal protein</keyword>
<dbReference type="OrthoDB" id="417112at2759"/>
<reference evidence="6" key="1">
    <citation type="journal article" date="2012" name="Proc. Natl. Acad. Sci. U.S.A.">
        <title>Genome sequence of the button mushroom Agaricus bisporus reveals mechanisms governing adaptation to a humic-rich ecological niche.</title>
        <authorList>
            <person name="Morin E."/>
            <person name="Kohler A."/>
            <person name="Baker A.R."/>
            <person name="Foulongne-Oriol M."/>
            <person name="Lombard V."/>
            <person name="Nagy L.G."/>
            <person name="Ohm R.A."/>
            <person name="Patyshakuliyeva A."/>
            <person name="Brun A."/>
            <person name="Aerts A.L."/>
            <person name="Bailey A.M."/>
            <person name="Billette C."/>
            <person name="Coutinho P.M."/>
            <person name="Deakin G."/>
            <person name="Doddapaneni H."/>
            <person name="Floudas D."/>
            <person name="Grimwood J."/>
            <person name="Hilden K."/>
            <person name="Kuees U."/>
            <person name="LaButti K.M."/>
            <person name="Lapidus A."/>
            <person name="Lindquist E.A."/>
            <person name="Lucas S.M."/>
            <person name="Murat C."/>
            <person name="Riley R.W."/>
            <person name="Salamov A.A."/>
            <person name="Schmutz J."/>
            <person name="Subramanian V."/>
            <person name="Woesten H.A.B."/>
            <person name="Xu J."/>
            <person name="Eastwood D.C."/>
            <person name="Foster G.D."/>
            <person name="Sonnenberg A.S."/>
            <person name="Cullen D."/>
            <person name="de Vries R.P."/>
            <person name="Lundell T."/>
            <person name="Hibbett D.S."/>
            <person name="Henrissat B."/>
            <person name="Burton K.S."/>
            <person name="Kerrigan R.W."/>
            <person name="Challen M.P."/>
            <person name="Grigoriev I.V."/>
            <person name="Martin F."/>
        </authorList>
    </citation>
    <scope>NUCLEOTIDE SEQUENCE [LARGE SCALE GENOMIC DNA]</scope>
    <source>
        <strain evidence="6">JB137-S8 / ATCC MYA-4627 / FGSC 10392</strain>
    </source>
</reference>
<dbReference type="Pfam" id="PF01655">
    <property type="entry name" value="Ribosomal_L32e"/>
    <property type="match status" value="1"/>
</dbReference>
<proteinExistence type="inferred from homology"/>
<dbReference type="Pfam" id="PF01875">
    <property type="entry name" value="Memo"/>
    <property type="match status" value="1"/>
</dbReference>
<dbReference type="HAMAP" id="MF_00055">
    <property type="entry name" value="MEMO1"/>
    <property type="match status" value="1"/>
</dbReference>
<dbReference type="Proteomes" id="UP000008493">
    <property type="component" value="Unassembled WGS sequence"/>
</dbReference>
<evidence type="ECO:0000313" key="6">
    <source>
        <dbReference type="Proteomes" id="UP000008493"/>
    </source>
</evidence>
<dbReference type="KEGG" id="abp:AGABI1DRAFT103914"/>
<dbReference type="GO" id="GO:0003735">
    <property type="term" value="F:structural constituent of ribosome"/>
    <property type="evidence" value="ECO:0007669"/>
    <property type="project" value="InterPro"/>
</dbReference>
<evidence type="ECO:0000313" key="5">
    <source>
        <dbReference type="EMBL" id="EKM83842.1"/>
    </source>
</evidence>
<dbReference type="CDD" id="cd00513">
    <property type="entry name" value="Ribosomal_L32_L32e"/>
    <property type="match status" value="1"/>
</dbReference>
<dbReference type="InParanoid" id="K5XKE3"/>
<accession>K5XKE3</accession>
<dbReference type="RefSeq" id="XP_007325639.1">
    <property type="nucleotide sequence ID" value="XM_007325577.1"/>
</dbReference>
<keyword evidence="6" id="KW-1185">Reference proteome</keyword>
<dbReference type="OMA" id="MHLPYIH"/>
<evidence type="ECO:0008006" key="7">
    <source>
        <dbReference type="Google" id="ProtNLM"/>
    </source>
</evidence>
<dbReference type="GeneID" id="18821941"/>
<evidence type="ECO:0000256" key="3">
    <source>
        <dbReference type="ARBA" id="ARBA00022980"/>
    </source>
</evidence>
<evidence type="ECO:0000256" key="2">
    <source>
        <dbReference type="ARBA" id="ARBA00008431"/>
    </source>
</evidence>
<dbReference type="GO" id="GO:0006412">
    <property type="term" value="P:translation"/>
    <property type="evidence" value="ECO:0007669"/>
    <property type="project" value="InterPro"/>
</dbReference>
<dbReference type="InterPro" id="IPR036351">
    <property type="entry name" value="Ribosomal_eL32_sf"/>
</dbReference>
<dbReference type="GO" id="GO:0005840">
    <property type="term" value="C:ribosome"/>
    <property type="evidence" value="ECO:0007669"/>
    <property type="project" value="UniProtKB-KW"/>
</dbReference>
<dbReference type="CDD" id="cd07361">
    <property type="entry name" value="MEMO_like"/>
    <property type="match status" value="1"/>
</dbReference>
<organism evidence="5 6">
    <name type="scientific">Agaricus bisporus var. burnettii (strain JB137-S8 / ATCC MYA-4627 / FGSC 10392)</name>
    <name type="common">White button mushroom</name>
    <dbReference type="NCBI Taxonomy" id="597362"/>
    <lineage>
        <taxon>Eukaryota</taxon>
        <taxon>Fungi</taxon>
        <taxon>Dikarya</taxon>
        <taxon>Basidiomycota</taxon>
        <taxon>Agaricomycotina</taxon>
        <taxon>Agaricomycetes</taxon>
        <taxon>Agaricomycetidae</taxon>
        <taxon>Agaricales</taxon>
        <taxon>Agaricineae</taxon>
        <taxon>Agaricaceae</taxon>
        <taxon>Agaricus</taxon>
    </lineage>
</organism>
<protein>
    <recommendedName>
        <fullName evidence="7">60S ribosomal protein L32</fullName>
    </recommendedName>
</protein>
<dbReference type="InterPro" id="IPR001515">
    <property type="entry name" value="Ribosomal_eL32"/>
</dbReference>
<dbReference type="eggNOG" id="KOG0878">
    <property type="taxonomic scope" value="Eukaryota"/>
</dbReference>
<dbReference type="eggNOG" id="KOG3086">
    <property type="taxonomic scope" value="Eukaryota"/>
</dbReference>